<dbReference type="AlphaFoldDB" id="A0A844G0G6"/>
<dbReference type="Proteomes" id="UP000435649">
    <property type="component" value="Unassembled WGS sequence"/>
</dbReference>
<feature type="transmembrane region" description="Helical" evidence="14">
    <location>
        <begin position="271"/>
        <end position="296"/>
    </location>
</feature>
<dbReference type="GO" id="GO:0005886">
    <property type="term" value="C:plasma membrane"/>
    <property type="evidence" value="ECO:0007669"/>
    <property type="project" value="UniProtKB-SubCell"/>
</dbReference>
<feature type="transmembrane region" description="Helical" evidence="14">
    <location>
        <begin position="6"/>
        <end position="25"/>
    </location>
</feature>
<dbReference type="GO" id="GO:0015193">
    <property type="term" value="F:L-proline transmembrane transporter activity"/>
    <property type="evidence" value="ECO:0007669"/>
    <property type="project" value="TreeGrafter"/>
</dbReference>
<keyword evidence="5 14" id="KW-0812">Transmembrane</keyword>
<dbReference type="PROSITE" id="PS00456">
    <property type="entry name" value="NA_SOLUT_SYMP_1"/>
    <property type="match status" value="1"/>
</dbReference>
<dbReference type="PANTHER" id="PTHR48086:SF3">
    <property type="entry name" value="SODIUM_PROLINE SYMPORTER"/>
    <property type="match status" value="1"/>
</dbReference>
<evidence type="ECO:0000256" key="4">
    <source>
        <dbReference type="ARBA" id="ARBA00022475"/>
    </source>
</evidence>
<evidence type="ECO:0000256" key="5">
    <source>
        <dbReference type="ARBA" id="ARBA00022692"/>
    </source>
</evidence>
<dbReference type="InterPro" id="IPR001734">
    <property type="entry name" value="Na/solute_symporter"/>
</dbReference>
<dbReference type="InterPro" id="IPR011851">
    <property type="entry name" value="Na/Pro_symporter"/>
</dbReference>
<feature type="transmembrane region" description="Helical" evidence="14">
    <location>
        <begin position="448"/>
        <end position="465"/>
    </location>
</feature>
<evidence type="ECO:0000256" key="3">
    <source>
        <dbReference type="ARBA" id="ARBA00022448"/>
    </source>
</evidence>
<dbReference type="PANTHER" id="PTHR48086">
    <property type="entry name" value="SODIUM/PROLINE SYMPORTER-RELATED"/>
    <property type="match status" value="1"/>
</dbReference>
<dbReference type="EMBL" id="VUNS01000004">
    <property type="protein sequence ID" value="MST96464.1"/>
    <property type="molecule type" value="Genomic_DNA"/>
</dbReference>
<comment type="function">
    <text evidence="14">Catalyzes the sodium-dependent uptake of extracellular L-proline.</text>
</comment>
<dbReference type="InterPro" id="IPR038377">
    <property type="entry name" value="Na/Glc_symporter_sf"/>
</dbReference>
<keyword evidence="14" id="KW-0029">Amino-acid transport</keyword>
<dbReference type="Gene3D" id="1.20.1730.10">
    <property type="entry name" value="Sodium/glucose cotransporter"/>
    <property type="match status" value="1"/>
</dbReference>
<dbReference type="GO" id="GO:0005298">
    <property type="term" value="F:proline:sodium symporter activity"/>
    <property type="evidence" value="ECO:0007669"/>
    <property type="project" value="UniProtKB-UniRule"/>
</dbReference>
<name>A0A844G0G6_9BACT</name>
<sequence>MTWQTYLTFGLYLLLMIGTGLYFCWRANNNLEDYLLGGRGLGSWVTALSAQASDMSGWLLMGLPGAVYFFGINQMWIAVGLLGGTLLNWLIVAPRLRVYTGMMDSLTLNSFLDRRFRAPKNLIRIAGAVFTLFFFTVYAAAGLVSAGKLFETMFGIDYVAAVLIGAGVMIFYTLLGGFLAVCWTDLFQGILMFLAIVVLPIYAYTTLPAGSIEQAFAARDISFSLLPPEQTTPAALLAVVSLAAWGLGYFGQPHILVRFMGIRSVRLFPRATAIAMVWVVISLAGAVWIGALAAPMFPGLDKVNSENVFIYMIGRLFHPLPGGILLAAILAAIMSTIDSQLLVSSSSLTDDVYKHLLRPQCGEREELWVSRFSVIVITVVACALAFDRDSSIFDLVTFAWGGFGAIFGPAVLFALYSKRMTWLPVFSGMVAGLVVLLVWKAFHWNAMMYEIVPGFIANILTILIVDRFAGLKNPETEREFETMVAEIKAFRTE</sequence>
<comment type="subcellular location">
    <subcellularLocation>
        <location evidence="1 14">Cell membrane</location>
        <topology evidence="1 14">Multi-pass membrane protein</topology>
    </subcellularLocation>
</comment>
<dbReference type="InterPro" id="IPR018212">
    <property type="entry name" value="Na/solute_symporter_CS"/>
</dbReference>
<keyword evidence="8 14" id="KW-0915">Sodium</keyword>
<evidence type="ECO:0000256" key="8">
    <source>
        <dbReference type="ARBA" id="ARBA00023053"/>
    </source>
</evidence>
<reference evidence="15 16" key="1">
    <citation type="submission" date="2019-08" db="EMBL/GenBank/DDBJ databases">
        <title>In-depth cultivation of the pig gut microbiome towards novel bacterial diversity and tailored functional studies.</title>
        <authorList>
            <person name="Wylensek D."/>
            <person name="Hitch T.C.A."/>
            <person name="Clavel T."/>
        </authorList>
    </citation>
    <scope>NUCLEOTIDE SEQUENCE [LARGE SCALE GENOMIC DNA]</scope>
    <source>
        <strain evidence="15 16">BBE-744-WT-12</strain>
    </source>
</reference>
<evidence type="ECO:0000256" key="13">
    <source>
        <dbReference type="RuleBase" id="RU362091"/>
    </source>
</evidence>
<feature type="transmembrane region" description="Helical" evidence="14">
    <location>
        <begin position="190"/>
        <end position="212"/>
    </location>
</feature>
<feature type="transmembrane region" description="Helical" evidence="14">
    <location>
        <begin position="75"/>
        <end position="93"/>
    </location>
</feature>
<feature type="transmembrane region" description="Helical" evidence="14">
    <location>
        <begin position="158"/>
        <end position="183"/>
    </location>
</feature>
<keyword evidence="11 14" id="KW-0739">Sodium transport</keyword>
<organism evidence="15 16">
    <name type="scientific">Victivallis lenta</name>
    <dbReference type="NCBI Taxonomy" id="2606640"/>
    <lineage>
        <taxon>Bacteria</taxon>
        <taxon>Pseudomonadati</taxon>
        <taxon>Lentisphaerota</taxon>
        <taxon>Lentisphaeria</taxon>
        <taxon>Victivallales</taxon>
        <taxon>Victivallaceae</taxon>
        <taxon>Victivallis</taxon>
    </lineage>
</organism>
<keyword evidence="9 14" id="KW-0406">Ion transport</keyword>
<evidence type="ECO:0000256" key="2">
    <source>
        <dbReference type="ARBA" id="ARBA00006434"/>
    </source>
</evidence>
<proteinExistence type="inferred from homology"/>
<evidence type="ECO:0000313" key="15">
    <source>
        <dbReference type="EMBL" id="MST96464.1"/>
    </source>
</evidence>
<evidence type="ECO:0000256" key="14">
    <source>
        <dbReference type="RuleBase" id="RU366012"/>
    </source>
</evidence>
<feature type="transmembrane region" description="Helical" evidence="14">
    <location>
        <begin position="422"/>
        <end position="442"/>
    </location>
</feature>
<dbReference type="InterPro" id="IPR050277">
    <property type="entry name" value="Sodium:Solute_Symporter"/>
</dbReference>
<keyword evidence="4 14" id="KW-1003">Cell membrane</keyword>
<keyword evidence="10 14" id="KW-0472">Membrane</keyword>
<gene>
    <name evidence="15" type="primary">putP</name>
    <name evidence="15" type="ORF">FYJ85_05320</name>
</gene>
<comment type="similarity">
    <text evidence="2 13">Belongs to the sodium:solute symporter (SSF) (TC 2.A.21) family.</text>
</comment>
<dbReference type="Pfam" id="PF00474">
    <property type="entry name" value="SSF"/>
    <property type="match status" value="1"/>
</dbReference>
<evidence type="ECO:0000256" key="9">
    <source>
        <dbReference type="ARBA" id="ARBA00023065"/>
    </source>
</evidence>
<feature type="transmembrane region" description="Helical" evidence="14">
    <location>
        <begin position="368"/>
        <end position="386"/>
    </location>
</feature>
<comment type="catalytic activity">
    <reaction evidence="12">
        <text>L-proline(in) + Na(+)(in) = L-proline(out) + Na(+)(out)</text>
        <dbReference type="Rhea" id="RHEA:28967"/>
        <dbReference type="ChEBI" id="CHEBI:29101"/>
        <dbReference type="ChEBI" id="CHEBI:60039"/>
    </reaction>
</comment>
<comment type="caution">
    <text evidence="15">The sequence shown here is derived from an EMBL/GenBank/DDBJ whole genome shotgun (WGS) entry which is preliminary data.</text>
</comment>
<dbReference type="PROSITE" id="PS50283">
    <property type="entry name" value="NA_SOLUT_SYMP_3"/>
    <property type="match status" value="1"/>
</dbReference>
<dbReference type="NCBIfam" id="TIGR02121">
    <property type="entry name" value="Na_Pro_sym"/>
    <property type="match status" value="1"/>
</dbReference>
<feature type="transmembrane region" description="Helical" evidence="14">
    <location>
        <begin position="316"/>
        <end position="337"/>
    </location>
</feature>
<feature type="transmembrane region" description="Helical" evidence="14">
    <location>
        <begin position="122"/>
        <end position="146"/>
    </location>
</feature>
<accession>A0A844G0G6</accession>
<dbReference type="CDD" id="cd11475">
    <property type="entry name" value="SLC5sbd_PutP"/>
    <property type="match status" value="1"/>
</dbReference>
<keyword evidence="3 14" id="KW-0813">Transport</keyword>
<evidence type="ECO:0000256" key="10">
    <source>
        <dbReference type="ARBA" id="ARBA00023136"/>
    </source>
</evidence>
<keyword evidence="16" id="KW-1185">Reference proteome</keyword>
<dbReference type="GO" id="GO:0015824">
    <property type="term" value="P:proline transport"/>
    <property type="evidence" value="ECO:0007669"/>
    <property type="project" value="UniProtKB-UniRule"/>
</dbReference>
<evidence type="ECO:0000313" key="16">
    <source>
        <dbReference type="Proteomes" id="UP000435649"/>
    </source>
</evidence>
<evidence type="ECO:0000256" key="6">
    <source>
        <dbReference type="ARBA" id="ARBA00022847"/>
    </source>
</evidence>
<evidence type="ECO:0000256" key="12">
    <source>
        <dbReference type="ARBA" id="ARBA00033708"/>
    </source>
</evidence>
<dbReference type="GO" id="GO:0031402">
    <property type="term" value="F:sodium ion binding"/>
    <property type="evidence" value="ECO:0007669"/>
    <property type="project" value="UniProtKB-UniRule"/>
</dbReference>
<evidence type="ECO:0000256" key="1">
    <source>
        <dbReference type="ARBA" id="ARBA00004651"/>
    </source>
</evidence>
<dbReference type="NCBIfam" id="TIGR00813">
    <property type="entry name" value="sss"/>
    <property type="match status" value="1"/>
</dbReference>
<evidence type="ECO:0000256" key="7">
    <source>
        <dbReference type="ARBA" id="ARBA00022989"/>
    </source>
</evidence>
<keyword evidence="7 14" id="KW-1133">Transmembrane helix</keyword>
<evidence type="ECO:0000256" key="11">
    <source>
        <dbReference type="ARBA" id="ARBA00023201"/>
    </source>
</evidence>
<feature type="transmembrane region" description="Helical" evidence="14">
    <location>
        <begin position="232"/>
        <end position="250"/>
    </location>
</feature>
<feature type="transmembrane region" description="Helical" evidence="14">
    <location>
        <begin position="392"/>
        <end position="415"/>
    </location>
</feature>
<keyword evidence="6 14" id="KW-0769">Symport</keyword>
<protein>
    <recommendedName>
        <fullName evidence="14">Sodium/proline symporter</fullName>
    </recommendedName>
    <alternativeName>
        <fullName evidence="14">Proline permease</fullName>
    </alternativeName>
</protein>